<name>A0A9N9BK83_9GLOM</name>
<dbReference type="AlphaFoldDB" id="A0A9N9BK83"/>
<evidence type="ECO:0000313" key="2">
    <source>
        <dbReference type="Proteomes" id="UP000789396"/>
    </source>
</evidence>
<organism evidence="1 2">
    <name type="scientific">Racocetra fulgida</name>
    <dbReference type="NCBI Taxonomy" id="60492"/>
    <lineage>
        <taxon>Eukaryota</taxon>
        <taxon>Fungi</taxon>
        <taxon>Fungi incertae sedis</taxon>
        <taxon>Mucoromycota</taxon>
        <taxon>Glomeromycotina</taxon>
        <taxon>Glomeromycetes</taxon>
        <taxon>Diversisporales</taxon>
        <taxon>Gigasporaceae</taxon>
        <taxon>Racocetra</taxon>
    </lineage>
</organism>
<proteinExistence type="predicted"/>
<keyword evidence="2" id="KW-1185">Reference proteome</keyword>
<dbReference type="EMBL" id="CAJVPZ010006081">
    <property type="protein sequence ID" value="CAG8569296.1"/>
    <property type="molecule type" value="Genomic_DNA"/>
</dbReference>
<accession>A0A9N9BK83</accession>
<gene>
    <name evidence="1" type="ORF">RFULGI_LOCUS5388</name>
</gene>
<sequence length="39" mass="4715">MNEIVVKESVVNEIVVKEERCKGEYREWEQKSCKGEYHE</sequence>
<protein>
    <submittedName>
        <fullName evidence="1">7823_t:CDS:1</fullName>
    </submittedName>
</protein>
<comment type="caution">
    <text evidence="1">The sequence shown here is derived from an EMBL/GenBank/DDBJ whole genome shotgun (WGS) entry which is preliminary data.</text>
</comment>
<reference evidence="1" key="1">
    <citation type="submission" date="2021-06" db="EMBL/GenBank/DDBJ databases">
        <authorList>
            <person name="Kallberg Y."/>
            <person name="Tangrot J."/>
            <person name="Rosling A."/>
        </authorList>
    </citation>
    <scope>NUCLEOTIDE SEQUENCE</scope>
    <source>
        <strain evidence="1">IN212</strain>
    </source>
</reference>
<dbReference type="Proteomes" id="UP000789396">
    <property type="component" value="Unassembled WGS sequence"/>
</dbReference>
<evidence type="ECO:0000313" key="1">
    <source>
        <dbReference type="EMBL" id="CAG8569296.1"/>
    </source>
</evidence>